<keyword evidence="5" id="KW-0560">Oxidoreductase</keyword>
<sequence length="393" mass="44033">MASISEDYYTSFRSVAVDDLPFFTPRQRVPVGTAILKEGQTQEDVTPAFRPITIRGKTFQNRIWVAPMCMYSCKEGMFSDFHVMHYGQWAMRGSALITIEATAVTSRCLPPWLGLKVVPEEFGGYSKDVQGPTAEPWNENYATPIEMTEEEILETIEAYGQAARRAIEAGIDVITIHGAHGYLAHSFASPATNKRTDRWGGSFENRTRFGIEVIRTVRRNIPEDTPVFWKISAVDWLPAGEGWELEDTLRYVPILAAEGVDLFDVSSGGTDRRQKVQLGQQYQVPFAKAVKDLNIPNVFVGAVGWIRDGVTVHDILSNGKADVVHVAREFLRDPNFVQKVALSTGTEVAWVDQYHRAPMNGKYVESTTTIMTDLKASNDVTRTHENQLNNKII</sequence>
<comment type="cofactor">
    <cofactor evidence="1">
        <name>FMN</name>
        <dbReference type="ChEBI" id="CHEBI:58210"/>
    </cofactor>
</comment>
<dbReference type="InterPro" id="IPR044152">
    <property type="entry name" value="YqjM-like"/>
</dbReference>
<protein>
    <recommendedName>
        <fullName evidence="6">NADH:flavin oxidoreductase/NADH oxidase N-terminal domain-containing protein</fullName>
    </recommendedName>
</protein>
<name>A0A8H7NES6_BIOOC</name>
<dbReference type="PANTHER" id="PTHR43303:SF4">
    <property type="entry name" value="NADPH DEHYDROGENASE C23G7.10C-RELATED"/>
    <property type="match status" value="1"/>
</dbReference>
<dbReference type="GO" id="GO:0003959">
    <property type="term" value="F:NADPH dehydrogenase activity"/>
    <property type="evidence" value="ECO:0007669"/>
    <property type="project" value="InterPro"/>
</dbReference>
<dbReference type="Proteomes" id="UP000616885">
    <property type="component" value="Unassembled WGS sequence"/>
</dbReference>
<dbReference type="PANTHER" id="PTHR43303">
    <property type="entry name" value="NADPH DEHYDROGENASE C23G7.10C-RELATED"/>
    <property type="match status" value="1"/>
</dbReference>
<feature type="domain" description="NADH:flavin oxidoreductase/NADH oxidase N-terminal" evidence="6">
    <location>
        <begin position="141"/>
        <end position="341"/>
    </location>
</feature>
<comment type="caution">
    <text evidence="7">The sequence shown here is derived from an EMBL/GenBank/DDBJ whole genome shotgun (WGS) entry which is preliminary data.</text>
</comment>
<dbReference type="GO" id="GO:0010181">
    <property type="term" value="F:FMN binding"/>
    <property type="evidence" value="ECO:0007669"/>
    <property type="project" value="InterPro"/>
</dbReference>
<evidence type="ECO:0000256" key="4">
    <source>
        <dbReference type="ARBA" id="ARBA00022857"/>
    </source>
</evidence>
<organism evidence="7 8">
    <name type="scientific">Bionectria ochroleuca</name>
    <name type="common">Gliocladium roseum</name>
    <dbReference type="NCBI Taxonomy" id="29856"/>
    <lineage>
        <taxon>Eukaryota</taxon>
        <taxon>Fungi</taxon>
        <taxon>Dikarya</taxon>
        <taxon>Ascomycota</taxon>
        <taxon>Pezizomycotina</taxon>
        <taxon>Sordariomycetes</taxon>
        <taxon>Hypocreomycetidae</taxon>
        <taxon>Hypocreales</taxon>
        <taxon>Bionectriaceae</taxon>
        <taxon>Clonostachys</taxon>
    </lineage>
</organism>
<evidence type="ECO:0000256" key="5">
    <source>
        <dbReference type="ARBA" id="ARBA00023002"/>
    </source>
</evidence>
<dbReference type="EMBL" id="JADCTT010000004">
    <property type="protein sequence ID" value="KAF9754303.1"/>
    <property type="molecule type" value="Genomic_DNA"/>
</dbReference>
<dbReference type="InterPro" id="IPR013785">
    <property type="entry name" value="Aldolase_TIM"/>
</dbReference>
<dbReference type="AlphaFoldDB" id="A0A8H7NES6"/>
<dbReference type="Pfam" id="PF00724">
    <property type="entry name" value="Oxidored_FMN"/>
    <property type="match status" value="2"/>
</dbReference>
<keyword evidence="4" id="KW-0521">NADP</keyword>
<dbReference type="GO" id="GO:0050661">
    <property type="term" value="F:NADP binding"/>
    <property type="evidence" value="ECO:0007669"/>
    <property type="project" value="InterPro"/>
</dbReference>
<reference evidence="7" key="1">
    <citation type="submission" date="2020-10" db="EMBL/GenBank/DDBJ databases">
        <title>High-Quality Genome Resource of Clonostachys rosea strain S41 by Oxford Nanopore Long-Read Sequencing.</title>
        <authorList>
            <person name="Wang H."/>
        </authorList>
    </citation>
    <scope>NUCLEOTIDE SEQUENCE</scope>
    <source>
        <strain evidence="7">S41</strain>
    </source>
</reference>
<evidence type="ECO:0000313" key="7">
    <source>
        <dbReference type="EMBL" id="KAF9754303.1"/>
    </source>
</evidence>
<gene>
    <name evidence="7" type="ORF">IM811_013061</name>
</gene>
<feature type="domain" description="NADH:flavin oxidoreductase/NADH oxidase N-terminal" evidence="6">
    <location>
        <begin position="49"/>
        <end position="106"/>
    </location>
</feature>
<evidence type="ECO:0000256" key="3">
    <source>
        <dbReference type="ARBA" id="ARBA00022643"/>
    </source>
</evidence>
<evidence type="ECO:0000259" key="6">
    <source>
        <dbReference type="Pfam" id="PF00724"/>
    </source>
</evidence>
<evidence type="ECO:0000256" key="1">
    <source>
        <dbReference type="ARBA" id="ARBA00001917"/>
    </source>
</evidence>
<dbReference type="InterPro" id="IPR001155">
    <property type="entry name" value="OxRdtase_FMN_N"/>
</dbReference>
<keyword evidence="2" id="KW-0285">Flavoprotein</keyword>
<accession>A0A8H7NES6</accession>
<evidence type="ECO:0000313" key="8">
    <source>
        <dbReference type="Proteomes" id="UP000616885"/>
    </source>
</evidence>
<dbReference type="SUPFAM" id="SSF51395">
    <property type="entry name" value="FMN-linked oxidoreductases"/>
    <property type="match status" value="1"/>
</dbReference>
<proteinExistence type="predicted"/>
<dbReference type="Gene3D" id="3.20.20.70">
    <property type="entry name" value="Aldolase class I"/>
    <property type="match status" value="2"/>
</dbReference>
<evidence type="ECO:0000256" key="2">
    <source>
        <dbReference type="ARBA" id="ARBA00022630"/>
    </source>
</evidence>
<keyword evidence="3" id="KW-0288">FMN</keyword>